<dbReference type="AlphaFoldDB" id="A0A448WDH2"/>
<evidence type="ECO:0000313" key="2">
    <source>
        <dbReference type="EMBL" id="VEL09090.1"/>
    </source>
</evidence>
<name>A0A448WDH2_9PLAT</name>
<keyword evidence="3" id="KW-1185">Reference proteome</keyword>
<comment type="caution">
    <text evidence="2">The sequence shown here is derived from an EMBL/GenBank/DDBJ whole genome shotgun (WGS) entry which is preliminary data.</text>
</comment>
<dbReference type="Pfam" id="PF25527">
    <property type="entry name" value="GBD-like_ZMIZ1_ZMIZ2"/>
    <property type="match status" value="1"/>
</dbReference>
<proteinExistence type="predicted"/>
<organism evidence="2 3">
    <name type="scientific">Protopolystoma xenopodis</name>
    <dbReference type="NCBI Taxonomy" id="117903"/>
    <lineage>
        <taxon>Eukaryota</taxon>
        <taxon>Metazoa</taxon>
        <taxon>Spiralia</taxon>
        <taxon>Lophotrochozoa</taxon>
        <taxon>Platyhelminthes</taxon>
        <taxon>Monogenea</taxon>
        <taxon>Polyopisthocotylea</taxon>
        <taxon>Polystomatidea</taxon>
        <taxon>Polystomatidae</taxon>
        <taxon>Protopolystoma</taxon>
    </lineage>
</organism>
<evidence type="ECO:0000313" key="3">
    <source>
        <dbReference type="Proteomes" id="UP000784294"/>
    </source>
</evidence>
<sequence length="204" mass="22708">MYSDHTSQEIDLPSAISLKLSFYLSYLAFNLHFPVDTDRLVCPITNGMVWGPVQLQLDDLQSALLAGGRHSRRFEFDLTASHLTTIVNRCDLDIVVCSHLISEPLQVCHWPPADCLQIRFNEVPLQLDRHPRQYHGPPVSSTCQGQTSTAPAHKVACVKQLCRPGRNCLEISVIGLGEEPNIPGVAAKRRAIFNMLKTVLRSLA</sequence>
<accession>A0A448WDH2</accession>
<gene>
    <name evidence="2" type="ORF">PXEA_LOCUS2530</name>
</gene>
<dbReference type="InterPro" id="IPR057847">
    <property type="entry name" value="ZMIZ1/ZMIZ2_GBD-like"/>
</dbReference>
<dbReference type="EMBL" id="CAAALY010005424">
    <property type="protein sequence ID" value="VEL09090.1"/>
    <property type="molecule type" value="Genomic_DNA"/>
</dbReference>
<dbReference type="Proteomes" id="UP000784294">
    <property type="component" value="Unassembled WGS sequence"/>
</dbReference>
<feature type="domain" description="ZMIZ1/ZMIZ2 GBD-like" evidence="1">
    <location>
        <begin position="74"/>
        <end position="173"/>
    </location>
</feature>
<reference evidence="2" key="1">
    <citation type="submission" date="2018-11" db="EMBL/GenBank/DDBJ databases">
        <authorList>
            <consortium name="Pathogen Informatics"/>
        </authorList>
    </citation>
    <scope>NUCLEOTIDE SEQUENCE</scope>
</reference>
<dbReference type="OrthoDB" id="6287092at2759"/>
<evidence type="ECO:0000259" key="1">
    <source>
        <dbReference type="Pfam" id="PF25527"/>
    </source>
</evidence>
<protein>
    <recommendedName>
        <fullName evidence="1">ZMIZ1/ZMIZ2 GBD-like domain-containing protein</fullName>
    </recommendedName>
</protein>